<proteinExistence type="inferred from homology"/>
<dbReference type="AlphaFoldDB" id="A0A1G2KYH3"/>
<evidence type="ECO:0000256" key="3">
    <source>
        <dbReference type="ARBA" id="ARBA00022777"/>
    </source>
</evidence>
<keyword evidence="2" id="KW-0547">Nucleotide-binding</keyword>
<protein>
    <recommendedName>
        <fullName evidence="10">GHMP kinase</fullName>
    </recommendedName>
</protein>
<evidence type="ECO:0000259" key="7">
    <source>
        <dbReference type="Pfam" id="PF08544"/>
    </source>
</evidence>
<dbReference type="SUPFAM" id="SSF54211">
    <property type="entry name" value="Ribosomal protein S5 domain 2-like"/>
    <property type="match status" value="1"/>
</dbReference>
<evidence type="ECO:0000256" key="2">
    <source>
        <dbReference type="ARBA" id="ARBA00022741"/>
    </source>
</evidence>
<evidence type="ECO:0000256" key="4">
    <source>
        <dbReference type="ARBA" id="ARBA00022840"/>
    </source>
</evidence>
<organism evidence="8 9">
    <name type="scientific">Candidatus Sungbacteria bacterium RIFCSPLOWO2_01_FULL_47_10</name>
    <dbReference type="NCBI Taxonomy" id="1802276"/>
    <lineage>
        <taxon>Bacteria</taxon>
        <taxon>Candidatus Sungiibacteriota</taxon>
    </lineage>
</organism>
<dbReference type="InterPro" id="IPR013750">
    <property type="entry name" value="GHMP_kinase_C_dom"/>
</dbReference>
<dbReference type="InterPro" id="IPR036554">
    <property type="entry name" value="GHMP_kinase_C_sf"/>
</dbReference>
<dbReference type="Proteomes" id="UP000177982">
    <property type="component" value="Unassembled WGS sequence"/>
</dbReference>
<dbReference type="PANTHER" id="PTHR32463">
    <property type="entry name" value="L-FUCOSE KINASE"/>
    <property type="match status" value="1"/>
</dbReference>
<dbReference type="InterPro" id="IPR014606">
    <property type="entry name" value="Heptose_7-P_kinase"/>
</dbReference>
<dbReference type="Gene3D" id="3.30.230.120">
    <property type="match status" value="1"/>
</dbReference>
<dbReference type="GO" id="GO:0005524">
    <property type="term" value="F:ATP binding"/>
    <property type="evidence" value="ECO:0007669"/>
    <property type="project" value="UniProtKB-KW"/>
</dbReference>
<feature type="domain" description="GHMP kinase N-terminal" evidence="6">
    <location>
        <begin position="81"/>
        <end position="164"/>
    </location>
</feature>
<dbReference type="Pfam" id="PF00288">
    <property type="entry name" value="GHMP_kinases_N"/>
    <property type="match status" value="1"/>
</dbReference>
<evidence type="ECO:0000256" key="1">
    <source>
        <dbReference type="ARBA" id="ARBA00022679"/>
    </source>
</evidence>
<dbReference type="InterPro" id="IPR006204">
    <property type="entry name" value="GHMP_kinase_N_dom"/>
</dbReference>
<sequence length="341" mass="37130">MRTIIAEAPMRIDFAGGTLDIPPLYLFHQPALTINIAIDIMARVSAASSEKTVVVSRDQKKSAEWATHNDISWKEHPELELILRALKAFDPKEHLRLEVSSEAPVGSGLGASSSIAIALVAALSRTQGKEFSFAELVEYAKSIETQTIKVPTGYQDYWAAVYGGAHAYEMGLDGRVRVARLGTDAFLTSVEEHMVLAYAGKPHFSGTNNWELYKRHIDGDKATIRFFEELKENALFMKDAFGRGNIGQVADALFRDWRTRKAMLPAMTTPEIETLFKKTLQAGALAGRVCGAGGGGCVLLLVPPEKRAAVNSCIQKIGMRALPAKISKKGVSAKIVSGVKK</sequence>
<dbReference type="EMBL" id="MHQO01000076">
    <property type="protein sequence ID" value="OHA04515.1"/>
    <property type="molecule type" value="Genomic_DNA"/>
</dbReference>
<comment type="similarity">
    <text evidence="5">Belongs to the GHMP kinase family.</text>
</comment>
<dbReference type="SUPFAM" id="SSF55060">
    <property type="entry name" value="GHMP Kinase, C-terminal domain"/>
    <property type="match status" value="1"/>
</dbReference>
<keyword evidence="4" id="KW-0067">ATP-binding</keyword>
<comment type="caution">
    <text evidence="8">The sequence shown here is derived from an EMBL/GenBank/DDBJ whole genome shotgun (WGS) entry which is preliminary data.</text>
</comment>
<dbReference type="GO" id="GO:0042352">
    <property type="term" value="P:GDP-L-fucose salvage"/>
    <property type="evidence" value="ECO:0007669"/>
    <property type="project" value="TreeGrafter"/>
</dbReference>
<gene>
    <name evidence="8" type="ORF">A2934_02280</name>
</gene>
<dbReference type="PIRSF" id="PIRSF036406">
    <property type="entry name" value="Hept_kin"/>
    <property type="match status" value="1"/>
</dbReference>
<dbReference type="Pfam" id="PF08544">
    <property type="entry name" value="GHMP_kinases_C"/>
    <property type="match status" value="1"/>
</dbReference>
<reference evidence="8 9" key="1">
    <citation type="journal article" date="2016" name="Nat. Commun.">
        <title>Thousands of microbial genomes shed light on interconnected biogeochemical processes in an aquifer system.</title>
        <authorList>
            <person name="Anantharaman K."/>
            <person name="Brown C.T."/>
            <person name="Hug L.A."/>
            <person name="Sharon I."/>
            <person name="Castelle C.J."/>
            <person name="Probst A.J."/>
            <person name="Thomas B.C."/>
            <person name="Singh A."/>
            <person name="Wilkins M.J."/>
            <person name="Karaoz U."/>
            <person name="Brodie E.L."/>
            <person name="Williams K.H."/>
            <person name="Hubbard S.S."/>
            <person name="Banfield J.F."/>
        </authorList>
    </citation>
    <scope>NUCLEOTIDE SEQUENCE [LARGE SCALE GENOMIC DNA]</scope>
</reference>
<evidence type="ECO:0000256" key="5">
    <source>
        <dbReference type="ARBA" id="ARBA00038121"/>
    </source>
</evidence>
<dbReference type="InterPro" id="IPR052203">
    <property type="entry name" value="GHMP_Kinase-Related"/>
</dbReference>
<dbReference type="InterPro" id="IPR020568">
    <property type="entry name" value="Ribosomal_Su5_D2-typ_SF"/>
</dbReference>
<dbReference type="InterPro" id="IPR001174">
    <property type="entry name" value="HddA/FKP"/>
</dbReference>
<feature type="domain" description="GHMP kinase C-terminal" evidence="7">
    <location>
        <begin position="237"/>
        <end position="308"/>
    </location>
</feature>
<evidence type="ECO:0000313" key="8">
    <source>
        <dbReference type="EMBL" id="OHA04515.1"/>
    </source>
</evidence>
<evidence type="ECO:0008006" key="10">
    <source>
        <dbReference type="Google" id="ProtNLM"/>
    </source>
</evidence>
<dbReference type="PANTHER" id="PTHR32463:SF0">
    <property type="entry name" value="L-FUCOSE KINASE"/>
    <property type="match status" value="1"/>
</dbReference>
<evidence type="ECO:0000313" key="9">
    <source>
        <dbReference type="Proteomes" id="UP000177982"/>
    </source>
</evidence>
<dbReference type="GO" id="GO:0050201">
    <property type="term" value="F:fucokinase activity"/>
    <property type="evidence" value="ECO:0007669"/>
    <property type="project" value="TreeGrafter"/>
</dbReference>
<keyword evidence="3" id="KW-0418">Kinase</keyword>
<evidence type="ECO:0000259" key="6">
    <source>
        <dbReference type="Pfam" id="PF00288"/>
    </source>
</evidence>
<keyword evidence="1" id="KW-0808">Transferase</keyword>
<dbReference type="PRINTS" id="PR00960">
    <property type="entry name" value="LMBPPROTEIN"/>
</dbReference>
<name>A0A1G2KYH3_9BACT</name>
<accession>A0A1G2KYH3</accession>